<proteinExistence type="predicted"/>
<reference evidence="1 2" key="1">
    <citation type="submission" date="2020-04" db="EMBL/GenBank/DDBJ databases">
        <title>Whole-genome sequencing of Vibrio spp. from China reveals different genetic environments of blaCTX-M-14 among diverse lineages.</title>
        <authorList>
            <person name="Zheng Z."/>
            <person name="Ye L."/>
            <person name="Chen S."/>
        </authorList>
    </citation>
    <scope>NUCLEOTIDE SEQUENCE [LARGE SCALE GENOMIC DNA]</scope>
    <source>
        <strain evidence="1 2">Vb1636</strain>
    </source>
</reference>
<accession>A0A7Y0QZ53</accession>
<evidence type="ECO:0000313" key="2">
    <source>
        <dbReference type="Proteomes" id="UP000565155"/>
    </source>
</evidence>
<gene>
    <name evidence="1" type="ORF">HKB35_08690</name>
</gene>
<comment type="caution">
    <text evidence="1">The sequence shown here is derived from an EMBL/GenBank/DDBJ whole genome shotgun (WGS) entry which is preliminary data.</text>
</comment>
<protein>
    <recommendedName>
        <fullName evidence="3">Phage protein</fullName>
    </recommendedName>
</protein>
<evidence type="ECO:0008006" key="3">
    <source>
        <dbReference type="Google" id="ProtNLM"/>
    </source>
</evidence>
<dbReference type="AlphaFoldDB" id="A0A7Y0QZ53"/>
<dbReference type="RefSeq" id="WP_169628558.1">
    <property type="nucleotide sequence ID" value="NZ_JABCMA010000006.1"/>
</dbReference>
<organism evidence="1 2">
    <name type="scientific">Vibrio alginolyticus</name>
    <dbReference type="NCBI Taxonomy" id="663"/>
    <lineage>
        <taxon>Bacteria</taxon>
        <taxon>Pseudomonadati</taxon>
        <taxon>Pseudomonadota</taxon>
        <taxon>Gammaproteobacteria</taxon>
        <taxon>Vibrionales</taxon>
        <taxon>Vibrionaceae</taxon>
        <taxon>Vibrio</taxon>
    </lineage>
</organism>
<evidence type="ECO:0000313" key="1">
    <source>
        <dbReference type="EMBL" id="NMR73689.1"/>
    </source>
</evidence>
<dbReference type="Proteomes" id="UP000565155">
    <property type="component" value="Unassembled WGS sequence"/>
</dbReference>
<dbReference type="Pfam" id="PF24175">
    <property type="entry name" value="SU10_adaptor"/>
    <property type="match status" value="1"/>
</dbReference>
<name>A0A7Y0QZ53_VIBAL</name>
<dbReference type="EMBL" id="JABCMA010000006">
    <property type="protein sequence ID" value="NMR73689.1"/>
    <property type="molecule type" value="Genomic_DNA"/>
</dbReference>
<dbReference type="InterPro" id="IPR056209">
    <property type="entry name" value="SU10_adaptor"/>
</dbReference>
<sequence length="223" mass="24814">MSANNTPVKHLIDEAARLVVDKNMIRWDKAFWVDAFNSAVRAILAIRSDALTANEDFVCVEGSTQTIPVGARFVVDVLRNKGGAAISGNVDLKMLDDYRPEWRSEPLGSAAKAWLYDDRNPTTFYMYPPVVSGTTIECVFAKVPTPITESDYDSETKCELNPMYDNAIIEWLVYRAFSEDAEFTANAARATTALNAFRTMLGDKSQADSIVQQKSADIKNQPR</sequence>